<evidence type="ECO:0000256" key="1">
    <source>
        <dbReference type="SAM" id="MobiDB-lite"/>
    </source>
</evidence>
<protein>
    <recommendedName>
        <fullName evidence="5">YXWGXW repeat-containing protein</fullName>
    </recommendedName>
</protein>
<evidence type="ECO:0000313" key="4">
    <source>
        <dbReference type="Proteomes" id="UP000317010"/>
    </source>
</evidence>
<dbReference type="InterPro" id="IPR046535">
    <property type="entry name" value="DUF6600"/>
</dbReference>
<accession>A0A562TST5</accession>
<reference evidence="3 4" key="1">
    <citation type="submission" date="2019-07" db="EMBL/GenBank/DDBJ databases">
        <title>Genomic Encyclopedia of Archaeal and Bacterial Type Strains, Phase II (KMG-II): from individual species to whole genera.</title>
        <authorList>
            <person name="Goeker M."/>
        </authorList>
    </citation>
    <scope>NUCLEOTIDE SEQUENCE [LARGE SCALE GENOMIC DNA]</scope>
    <source>
        <strain evidence="3 4">ATCC BAA-1854</strain>
    </source>
</reference>
<keyword evidence="2" id="KW-0732">Signal</keyword>
<dbReference type="PROSITE" id="PS51257">
    <property type="entry name" value="PROKAR_LIPOPROTEIN"/>
    <property type="match status" value="1"/>
</dbReference>
<evidence type="ECO:0000313" key="3">
    <source>
        <dbReference type="EMBL" id="TWI96679.1"/>
    </source>
</evidence>
<dbReference type="AlphaFoldDB" id="A0A562TST5"/>
<keyword evidence="4" id="KW-1185">Reference proteome</keyword>
<dbReference type="EMBL" id="VLLI01000012">
    <property type="protein sequence ID" value="TWI96679.1"/>
    <property type="molecule type" value="Genomic_DNA"/>
</dbReference>
<feature type="compositionally biased region" description="Low complexity" evidence="1">
    <location>
        <begin position="260"/>
        <end position="270"/>
    </location>
</feature>
<feature type="chain" id="PRO_5022082643" description="YXWGXW repeat-containing protein" evidence="2">
    <location>
        <begin position="25"/>
        <end position="461"/>
    </location>
</feature>
<name>A0A562TST5_9SPHI</name>
<evidence type="ECO:0000256" key="2">
    <source>
        <dbReference type="SAM" id="SignalP"/>
    </source>
</evidence>
<dbReference type="Pfam" id="PF20245">
    <property type="entry name" value="DUF6600"/>
    <property type="match status" value="1"/>
</dbReference>
<sequence>MKKIVYLIFLLSAALAGCTPIIYTTETAQPVYNTQPPPQQQPAYADQPQTNQVFYDELSPYGQWIDYPNYGYVWQPNVDPDFRPYETNGYWAYSDYGWTWVSNYSWGWATFHYGRWFLDPDYGWLWTPGQEWAPAWVAWGQSGDYYGWAPIPPGVNNGWRPRNNDWTYVDANHITQTNMNNYVVRNNVTVINNTTIINNTNTTVVNNRNVVYYNRGPRAGDVEHITNRSIPQIRINPSNRPGQSMVNGQLNVYQPVIKQNPNNGNSNNSNTPAPRKVIGYGQNNTGQNRPANQQNGRPGFGQGNNPNPSQPQNQQNGRPGNGQGNNPNPSQPANQQNGRPGNGQGNNPNPSQPANQQNGRLGNGQGNNPNPSQPQNQPNNSQGFRQGNNPGNNQQVQPTPRPVNVQNNNQGAQQPNQQQARPLGGQAPPTKPPVNKVKQAPKIITPAPVPVTAPTPVKQQN</sequence>
<proteinExistence type="predicted"/>
<dbReference type="OrthoDB" id="5485224at2"/>
<comment type="caution">
    <text evidence="3">The sequence shown here is derived from an EMBL/GenBank/DDBJ whole genome shotgun (WGS) entry which is preliminary data.</text>
</comment>
<dbReference type="RefSeq" id="WP_144914988.1">
    <property type="nucleotide sequence ID" value="NZ_VLLI01000012.1"/>
</dbReference>
<feature type="compositionally biased region" description="Low complexity" evidence="1">
    <location>
        <begin position="292"/>
        <end position="420"/>
    </location>
</feature>
<feature type="region of interest" description="Disordered" evidence="1">
    <location>
        <begin position="256"/>
        <end position="461"/>
    </location>
</feature>
<feature type="compositionally biased region" description="Polar residues" evidence="1">
    <location>
        <begin position="281"/>
        <end position="291"/>
    </location>
</feature>
<gene>
    <name evidence="3" type="ORF">JN11_03791</name>
</gene>
<feature type="signal peptide" evidence="2">
    <location>
        <begin position="1"/>
        <end position="24"/>
    </location>
</feature>
<evidence type="ECO:0008006" key="5">
    <source>
        <dbReference type="Google" id="ProtNLM"/>
    </source>
</evidence>
<organism evidence="3 4">
    <name type="scientific">Mucilaginibacter frigoritolerans</name>
    <dbReference type="NCBI Taxonomy" id="652788"/>
    <lineage>
        <taxon>Bacteria</taxon>
        <taxon>Pseudomonadati</taxon>
        <taxon>Bacteroidota</taxon>
        <taxon>Sphingobacteriia</taxon>
        <taxon>Sphingobacteriales</taxon>
        <taxon>Sphingobacteriaceae</taxon>
        <taxon>Mucilaginibacter</taxon>
    </lineage>
</organism>
<dbReference type="Proteomes" id="UP000317010">
    <property type="component" value="Unassembled WGS sequence"/>
</dbReference>